<dbReference type="SUPFAM" id="SSF53756">
    <property type="entry name" value="UDP-Glycosyltransferase/glycogen phosphorylase"/>
    <property type="match status" value="1"/>
</dbReference>
<dbReference type="InterPro" id="IPR050194">
    <property type="entry name" value="Glycosyltransferase_grp1"/>
</dbReference>
<name>Q7NND6_GLOVI</name>
<dbReference type="InterPro" id="IPR001296">
    <property type="entry name" value="Glyco_trans_1"/>
</dbReference>
<evidence type="ECO:0000259" key="1">
    <source>
        <dbReference type="Pfam" id="PF00534"/>
    </source>
</evidence>
<dbReference type="Gene3D" id="3.40.50.2000">
    <property type="entry name" value="Glycogen Phosphorylase B"/>
    <property type="match status" value="2"/>
</dbReference>
<organism evidence="3 4">
    <name type="scientific">Gloeobacter violaceus (strain ATCC 29082 / PCC 7421)</name>
    <dbReference type="NCBI Taxonomy" id="251221"/>
    <lineage>
        <taxon>Bacteria</taxon>
        <taxon>Bacillati</taxon>
        <taxon>Cyanobacteriota</taxon>
        <taxon>Cyanophyceae</taxon>
        <taxon>Gloeobacterales</taxon>
        <taxon>Gloeobacteraceae</taxon>
        <taxon>Gloeobacter</taxon>
    </lineage>
</organism>
<dbReference type="GO" id="GO:0016757">
    <property type="term" value="F:glycosyltransferase activity"/>
    <property type="evidence" value="ECO:0007669"/>
    <property type="project" value="InterPro"/>
</dbReference>
<dbReference type="OrthoDB" id="9813211at2"/>
<dbReference type="AlphaFoldDB" id="Q7NND6"/>
<dbReference type="PhylomeDB" id="Q7NND6"/>
<proteinExistence type="predicted"/>
<dbReference type="CAZy" id="GT4">
    <property type="family name" value="Glycosyltransferase Family 4"/>
</dbReference>
<protein>
    <submittedName>
        <fullName evidence="3">Glr0475 protein</fullName>
    </submittedName>
</protein>
<dbReference type="Proteomes" id="UP000000557">
    <property type="component" value="Chromosome"/>
</dbReference>
<evidence type="ECO:0000313" key="3">
    <source>
        <dbReference type="EMBL" id="BAC88416.1"/>
    </source>
</evidence>
<dbReference type="EMBL" id="BA000045">
    <property type="protein sequence ID" value="BAC88416.1"/>
    <property type="molecule type" value="Genomic_DNA"/>
</dbReference>
<dbReference type="InParanoid" id="Q7NND6"/>
<dbReference type="EnsemblBacteria" id="BAC88416">
    <property type="protein sequence ID" value="BAC88416"/>
    <property type="gene ID" value="BAC88416"/>
</dbReference>
<reference evidence="3 4" key="2">
    <citation type="journal article" date="2003" name="DNA Res.">
        <title>Complete genome structure of Gloeobacter violaceus PCC 7421, a cyanobacterium that lacks thylakoids (supplement).</title>
        <authorList>
            <person name="Nakamura Y."/>
            <person name="Kaneko T."/>
            <person name="Sato S."/>
            <person name="Mimuro M."/>
            <person name="Miyashita H."/>
            <person name="Tsuchiya T."/>
            <person name="Sasamoto S."/>
            <person name="Watanabe A."/>
            <person name="Kawashima K."/>
            <person name="Kishida Y."/>
            <person name="Kiyokawa C."/>
            <person name="Kohara M."/>
            <person name="Matsumoto M."/>
            <person name="Matsuno A."/>
            <person name="Nakazaki N."/>
            <person name="Shimpo S."/>
            <person name="Takeuchi C."/>
            <person name="Yamada M."/>
            <person name="Tabata S."/>
        </authorList>
    </citation>
    <scope>NUCLEOTIDE SEQUENCE [LARGE SCALE GENOMIC DNA]</scope>
    <source>
        <strain evidence="4">ATCC 29082 / PCC 7421</strain>
    </source>
</reference>
<dbReference type="InterPro" id="IPR028098">
    <property type="entry name" value="Glyco_trans_4-like_N"/>
</dbReference>
<feature type="domain" description="Glycosyltransferase subfamily 4-like N-terminal" evidence="2">
    <location>
        <begin position="15"/>
        <end position="159"/>
    </location>
</feature>
<dbReference type="PANTHER" id="PTHR45947:SF3">
    <property type="entry name" value="SULFOQUINOVOSYL TRANSFERASE SQD2"/>
    <property type="match status" value="1"/>
</dbReference>
<evidence type="ECO:0000259" key="2">
    <source>
        <dbReference type="Pfam" id="PF13439"/>
    </source>
</evidence>
<dbReference type="RefSeq" id="WP_011140478.1">
    <property type="nucleotide sequence ID" value="NC_005125.1"/>
</dbReference>
<accession>Q7NND6</accession>
<reference evidence="3 4" key="1">
    <citation type="journal article" date="2003" name="DNA Res.">
        <title>Complete genome structure of Gloeobacter violaceus PCC 7421, a cyanobacterium that lacks thylakoids.</title>
        <authorList>
            <person name="Nakamura Y."/>
            <person name="Kaneko T."/>
            <person name="Sato S."/>
            <person name="Mimuro M."/>
            <person name="Miyashita H."/>
            <person name="Tsuchiya T."/>
            <person name="Sasamoto S."/>
            <person name="Watanabe A."/>
            <person name="Kawashima K."/>
            <person name="Kishida Y."/>
            <person name="Kiyokawa C."/>
            <person name="Kohara M."/>
            <person name="Matsumoto M."/>
            <person name="Matsuno A."/>
            <person name="Nakazaki N."/>
            <person name="Shimpo S."/>
            <person name="Takeuchi C."/>
            <person name="Yamada M."/>
            <person name="Tabata S."/>
        </authorList>
    </citation>
    <scope>NUCLEOTIDE SEQUENCE [LARGE SCALE GENOMIC DNA]</scope>
    <source>
        <strain evidence="4">ATCC 29082 / PCC 7421</strain>
    </source>
</reference>
<dbReference type="PATRIC" id="fig|251221.4.peg.483"/>
<sequence>MRILHIVNHIRRDGNGVTNVVVDLACLQAEAGNHVLLVAARGEYQELLQAYGVTHVELEHTALKKNPIKFLKAAIHYQRILREFQPDIVHAHMIPGMVLAKLLRIGSKYKLVSTVHSEFQKGAWVMGLADRVIAVSQAVAQAIVLRGFPSHKVTTVLNGTLGSPRMRSLDQYSKANLQHPAITTVAGMAERKGITELIEAFERISKKFPDAHLYLVGDGPDRAKFEAEARKTSAFDRVHFEGFQLEPQKYLLATDIFVLASHREPYGLVISEAREVGCAIVASRVDGIPEALDNGQAGLLVAPRNSEALASALEKLLSDSVSLRYWRGKAKQNLEGLKVARVCGETLAVYHGLLGSADCGSASEGSLKAL</sequence>
<keyword evidence="4" id="KW-1185">Reference proteome</keyword>
<dbReference type="STRING" id="251221.gene:10757947"/>
<dbReference type="Pfam" id="PF00534">
    <property type="entry name" value="Glycos_transf_1"/>
    <property type="match status" value="1"/>
</dbReference>
<dbReference type="KEGG" id="gvi:glr0475"/>
<dbReference type="PANTHER" id="PTHR45947">
    <property type="entry name" value="SULFOQUINOVOSYL TRANSFERASE SQD2"/>
    <property type="match status" value="1"/>
</dbReference>
<feature type="domain" description="Glycosyl transferase family 1" evidence="1">
    <location>
        <begin position="175"/>
        <end position="332"/>
    </location>
</feature>
<dbReference type="eggNOG" id="COG0438">
    <property type="taxonomic scope" value="Bacteria"/>
</dbReference>
<gene>
    <name evidence="3" type="ordered locus">glr0475</name>
</gene>
<dbReference type="HOGENOM" id="CLU_009583_0_4_3"/>
<dbReference type="Pfam" id="PF13439">
    <property type="entry name" value="Glyco_transf_4"/>
    <property type="match status" value="1"/>
</dbReference>
<evidence type="ECO:0000313" key="4">
    <source>
        <dbReference type="Proteomes" id="UP000000557"/>
    </source>
</evidence>